<dbReference type="SUPFAM" id="SSF82607">
    <property type="entry name" value="YbaB-like"/>
    <property type="match status" value="1"/>
</dbReference>
<gene>
    <name evidence="1" type="ORF">E1267_19860</name>
</gene>
<evidence type="ECO:0000313" key="2">
    <source>
        <dbReference type="Proteomes" id="UP000295157"/>
    </source>
</evidence>
<dbReference type="Proteomes" id="UP000295157">
    <property type="component" value="Unassembled WGS sequence"/>
</dbReference>
<dbReference type="RefSeq" id="WP_132334076.1">
    <property type="nucleotide sequence ID" value="NZ_SMJZ01000071.1"/>
</dbReference>
<accession>A0A4R4ND75</accession>
<proteinExistence type="predicted"/>
<name>A0A4R4ND75_9ACTN</name>
<dbReference type="EMBL" id="SMJZ01000071">
    <property type="protein sequence ID" value="TDC05370.1"/>
    <property type="molecule type" value="Genomic_DNA"/>
</dbReference>
<organism evidence="1 2">
    <name type="scientific">Nonomuraea longispora</name>
    <dbReference type="NCBI Taxonomy" id="1848320"/>
    <lineage>
        <taxon>Bacteria</taxon>
        <taxon>Bacillati</taxon>
        <taxon>Actinomycetota</taxon>
        <taxon>Actinomycetes</taxon>
        <taxon>Streptosporangiales</taxon>
        <taxon>Streptosporangiaceae</taxon>
        <taxon>Nonomuraea</taxon>
    </lineage>
</organism>
<dbReference type="GO" id="GO:0003677">
    <property type="term" value="F:DNA binding"/>
    <property type="evidence" value="ECO:0007669"/>
    <property type="project" value="UniProtKB-KW"/>
</dbReference>
<dbReference type="InterPro" id="IPR004401">
    <property type="entry name" value="YbaB/EbfC"/>
</dbReference>
<dbReference type="InterPro" id="IPR036894">
    <property type="entry name" value="YbaB-like_sf"/>
</dbReference>
<sequence length="126" mass="13906">MRPSAELQELYDRLAAQAEQTAATLRSARTRLATIRGTGSEELAEATSDAHLRIVGLTLNPRAMRLGPQELARQIVQAVQAAQRDAERQAARVMEEVEARTASTSPPLDAGFVRERIDQLIDELDR</sequence>
<dbReference type="Gene3D" id="3.30.1310.10">
    <property type="entry name" value="Nucleoid-associated protein YbaB-like domain"/>
    <property type="match status" value="1"/>
</dbReference>
<protein>
    <submittedName>
        <fullName evidence="1">YbaB/EbfC family DNA-binding protein</fullName>
    </submittedName>
</protein>
<keyword evidence="1" id="KW-0238">DNA-binding</keyword>
<dbReference type="AlphaFoldDB" id="A0A4R4ND75"/>
<reference evidence="1 2" key="1">
    <citation type="submission" date="2019-02" db="EMBL/GenBank/DDBJ databases">
        <title>Draft genome sequences of novel Actinobacteria.</title>
        <authorList>
            <person name="Sahin N."/>
            <person name="Ay H."/>
            <person name="Saygin H."/>
        </authorList>
    </citation>
    <scope>NUCLEOTIDE SEQUENCE [LARGE SCALE GENOMIC DNA]</scope>
    <source>
        <strain evidence="1 2">KC201</strain>
    </source>
</reference>
<evidence type="ECO:0000313" key="1">
    <source>
        <dbReference type="EMBL" id="TDC05370.1"/>
    </source>
</evidence>
<comment type="caution">
    <text evidence="1">The sequence shown here is derived from an EMBL/GenBank/DDBJ whole genome shotgun (WGS) entry which is preliminary data.</text>
</comment>
<dbReference type="Pfam" id="PF02575">
    <property type="entry name" value="YbaB_DNA_bd"/>
    <property type="match status" value="1"/>
</dbReference>
<keyword evidence="2" id="KW-1185">Reference proteome</keyword>